<dbReference type="InterPro" id="IPR053000">
    <property type="entry name" value="WSS1-like_metalloprotease"/>
</dbReference>
<dbReference type="SUPFAM" id="SSF90209">
    <property type="entry name" value="Ran binding protein zinc finger-like"/>
    <property type="match status" value="1"/>
</dbReference>
<dbReference type="GO" id="GO:0006281">
    <property type="term" value="P:DNA repair"/>
    <property type="evidence" value="ECO:0007669"/>
    <property type="project" value="TreeGrafter"/>
</dbReference>
<reference evidence="8 9" key="1">
    <citation type="journal article" date="2016" name="Genome Biol. Evol.">
        <title>Divergent and convergent evolution of fungal pathogenicity.</title>
        <authorList>
            <person name="Shang Y."/>
            <person name="Xiao G."/>
            <person name="Zheng P."/>
            <person name="Cen K."/>
            <person name="Zhan S."/>
            <person name="Wang C."/>
        </authorList>
    </citation>
    <scope>NUCLEOTIDE SEQUENCE [LARGE SCALE GENOMIC DNA]</scope>
    <source>
        <strain evidence="8 9">ARSEF 7405</strain>
    </source>
</reference>
<feature type="compositionally biased region" description="Polar residues" evidence="5">
    <location>
        <begin position="33"/>
        <end position="50"/>
    </location>
</feature>
<feature type="domain" description="RanBP2-type" evidence="6">
    <location>
        <begin position="357"/>
        <end position="386"/>
    </location>
</feature>
<keyword evidence="2 4" id="KW-0863">Zinc-finger</keyword>
<feature type="compositionally biased region" description="Basic residues" evidence="5">
    <location>
        <begin position="19"/>
        <end position="31"/>
    </location>
</feature>
<keyword evidence="9" id="KW-1185">Reference proteome</keyword>
<feature type="region of interest" description="Disordered" evidence="5">
    <location>
        <begin position="204"/>
        <end position="228"/>
    </location>
</feature>
<feature type="region of interest" description="Disordered" evidence="5">
    <location>
        <begin position="1"/>
        <end position="50"/>
    </location>
</feature>
<evidence type="ECO:0000256" key="1">
    <source>
        <dbReference type="ARBA" id="ARBA00022723"/>
    </source>
</evidence>
<dbReference type="AlphaFoldDB" id="A0A162HZW4"/>
<dbReference type="InterPro" id="IPR036443">
    <property type="entry name" value="Znf_RanBP2_sf"/>
</dbReference>
<dbReference type="VEuPathDB" id="FungiDB:AAP_06233"/>
<dbReference type="PROSITE" id="PS01358">
    <property type="entry name" value="ZF_RANBP2_1"/>
    <property type="match status" value="1"/>
</dbReference>
<dbReference type="Pfam" id="PF08325">
    <property type="entry name" value="WLM"/>
    <property type="match status" value="1"/>
</dbReference>
<protein>
    <submittedName>
        <fullName evidence="8">Zinc metallopeptidase</fullName>
    </submittedName>
</protein>
<name>A0A162HZW4_9EURO</name>
<dbReference type="EMBL" id="AZGZ01000048">
    <property type="protein sequence ID" value="KZZ86763.1"/>
    <property type="molecule type" value="Genomic_DNA"/>
</dbReference>
<feature type="region of interest" description="Disordered" evidence="5">
    <location>
        <begin position="388"/>
        <end position="452"/>
    </location>
</feature>
<evidence type="ECO:0000313" key="9">
    <source>
        <dbReference type="Proteomes" id="UP000242877"/>
    </source>
</evidence>
<dbReference type="PANTHER" id="PTHR46622:SF1">
    <property type="entry name" value="DNA-DEPENDENT METALLOPROTEASE WSS1"/>
    <property type="match status" value="1"/>
</dbReference>
<feature type="compositionally biased region" description="Polar residues" evidence="5">
    <location>
        <begin position="321"/>
        <end position="335"/>
    </location>
</feature>
<evidence type="ECO:0000259" key="6">
    <source>
        <dbReference type="PROSITE" id="PS50199"/>
    </source>
</evidence>
<accession>A0A162HZW4</accession>
<keyword evidence="3" id="KW-0862">Zinc</keyword>
<evidence type="ECO:0000256" key="3">
    <source>
        <dbReference type="ARBA" id="ARBA00022833"/>
    </source>
</evidence>
<feature type="compositionally biased region" description="Polar residues" evidence="5">
    <location>
        <begin position="432"/>
        <end position="442"/>
    </location>
</feature>
<dbReference type="InterPro" id="IPR013536">
    <property type="entry name" value="WLM_dom"/>
</dbReference>
<evidence type="ECO:0000256" key="4">
    <source>
        <dbReference type="PROSITE-ProRule" id="PRU00322"/>
    </source>
</evidence>
<evidence type="ECO:0000259" key="7">
    <source>
        <dbReference type="PROSITE" id="PS51397"/>
    </source>
</evidence>
<dbReference type="Proteomes" id="UP000242877">
    <property type="component" value="Unassembled WGS sequence"/>
</dbReference>
<dbReference type="GO" id="GO:0005634">
    <property type="term" value="C:nucleus"/>
    <property type="evidence" value="ECO:0007669"/>
    <property type="project" value="TreeGrafter"/>
</dbReference>
<dbReference type="InterPro" id="IPR001876">
    <property type="entry name" value="Znf_RanBP2"/>
</dbReference>
<dbReference type="OrthoDB" id="261960at2759"/>
<dbReference type="SMART" id="SM00547">
    <property type="entry name" value="ZnF_RBZ"/>
    <property type="match status" value="2"/>
</dbReference>
<organism evidence="8 9">
    <name type="scientific">Ascosphaera apis ARSEF 7405</name>
    <dbReference type="NCBI Taxonomy" id="392613"/>
    <lineage>
        <taxon>Eukaryota</taxon>
        <taxon>Fungi</taxon>
        <taxon>Dikarya</taxon>
        <taxon>Ascomycota</taxon>
        <taxon>Pezizomycotina</taxon>
        <taxon>Eurotiomycetes</taxon>
        <taxon>Eurotiomycetidae</taxon>
        <taxon>Onygenales</taxon>
        <taxon>Ascosphaeraceae</taxon>
        <taxon>Ascosphaera</taxon>
    </lineage>
</organism>
<dbReference type="Gene3D" id="2.30.30.380">
    <property type="entry name" value="Zn-finger domain of Sec23/24"/>
    <property type="match status" value="1"/>
</dbReference>
<dbReference type="GO" id="GO:0008270">
    <property type="term" value="F:zinc ion binding"/>
    <property type="evidence" value="ECO:0007669"/>
    <property type="project" value="UniProtKB-KW"/>
</dbReference>
<dbReference type="PROSITE" id="PS51397">
    <property type="entry name" value="WLM"/>
    <property type="match status" value="1"/>
</dbReference>
<dbReference type="Pfam" id="PF00641">
    <property type="entry name" value="Zn_ribbon_RanBP"/>
    <property type="match status" value="1"/>
</dbReference>
<evidence type="ECO:0000256" key="5">
    <source>
        <dbReference type="SAM" id="MobiDB-lite"/>
    </source>
</evidence>
<feature type="region of interest" description="Disordered" evidence="5">
    <location>
        <begin position="302"/>
        <end position="335"/>
    </location>
</feature>
<comment type="caution">
    <text evidence="8">The sequence shown here is derived from an EMBL/GenBank/DDBJ whole genome shotgun (WGS) entry which is preliminary data.</text>
</comment>
<dbReference type="PROSITE" id="PS50199">
    <property type="entry name" value="ZF_RANBP2_2"/>
    <property type="match status" value="1"/>
</dbReference>
<feature type="domain" description="WLM" evidence="7">
    <location>
        <begin position="50"/>
        <end position="248"/>
    </location>
</feature>
<gene>
    <name evidence="8" type="ORF">AAP_06233</name>
</gene>
<sequence length="502" mass="55564">MALTNRNRPISRRGASSRGRGRGRGRGRAGRRTNISTTNPVQNPTLSYSSSLTEMDPLVTEFQHDKSKPRESEALFMLRKIASLVKPVMRNRGWKIHRLCEFHTPNLLGLNQRYGSNIKIFLRLRHNGDSAQFLPLDQVTDTMLHELAHIVIGPHNAQFHALWNQLRDELTELVMKGYTGEGFLSRGYRLGGGLARVPPHEARRRAAAAAQRRQTLSAGSGKRLGGTPVEQNVDMREVIARAAERRLNITQGCASGTAEGDRAAEDASENGFRTKADEDEANERAIVEALNDLMEEDSKASLHRSTTPGTLDGFVTRTPIPRTTNVYRPSSTTPTSSLNFDQAHIIDLSNDADEKDVSDDWSCTVCTLRNPSQFLACDACGSERPHRNSVAQRTAQPRFPPVRQTLAESVPRVHETKTSGSVSDSPRDGPQNDRNTNATSARSGLDTAKPELSIQKRALQSLRDVEESLSARPMGWLCPACNTFMEKEWWSCVNCGTVKSTS</sequence>
<evidence type="ECO:0000313" key="8">
    <source>
        <dbReference type="EMBL" id="KZZ86763.1"/>
    </source>
</evidence>
<keyword evidence="1" id="KW-0479">Metal-binding</keyword>
<dbReference type="PANTHER" id="PTHR46622">
    <property type="entry name" value="DNA-DEPENDENT METALLOPROTEASE WSS1"/>
    <property type="match status" value="1"/>
</dbReference>
<feature type="region of interest" description="Disordered" evidence="5">
    <location>
        <begin position="254"/>
        <end position="274"/>
    </location>
</feature>
<dbReference type="GO" id="GO:0008237">
    <property type="term" value="F:metallopeptidase activity"/>
    <property type="evidence" value="ECO:0007669"/>
    <property type="project" value="TreeGrafter"/>
</dbReference>
<proteinExistence type="predicted"/>
<evidence type="ECO:0000256" key="2">
    <source>
        <dbReference type="ARBA" id="ARBA00022771"/>
    </source>
</evidence>